<evidence type="ECO:0000256" key="1">
    <source>
        <dbReference type="SAM" id="SignalP"/>
    </source>
</evidence>
<dbReference type="GO" id="GO:0016787">
    <property type="term" value="F:hydrolase activity"/>
    <property type="evidence" value="ECO:0007669"/>
    <property type="project" value="UniProtKB-KW"/>
</dbReference>
<evidence type="ECO:0000313" key="3">
    <source>
        <dbReference type="EMBL" id="MCX2723979.1"/>
    </source>
</evidence>
<name>A0ABT3R465_9HYPH</name>
<accession>A0ABT3R465</accession>
<proteinExistence type="predicted"/>
<dbReference type="InterPro" id="IPR045394">
    <property type="entry name" value="Abhydrolase_dom"/>
</dbReference>
<dbReference type="Pfam" id="PF20091">
    <property type="entry name" value="Abhydrolase_10"/>
    <property type="match status" value="1"/>
</dbReference>
<comment type="caution">
    <text evidence="3">The sequence shown here is derived from an EMBL/GenBank/DDBJ whole genome shotgun (WGS) entry which is preliminary data.</text>
</comment>
<gene>
    <name evidence="3" type="ORF">ON753_16620</name>
</gene>
<feature type="signal peptide" evidence="1">
    <location>
        <begin position="1"/>
        <end position="18"/>
    </location>
</feature>
<dbReference type="Proteomes" id="UP001300261">
    <property type="component" value="Unassembled WGS sequence"/>
</dbReference>
<keyword evidence="4" id="KW-1185">Reference proteome</keyword>
<evidence type="ECO:0000259" key="2">
    <source>
        <dbReference type="Pfam" id="PF20091"/>
    </source>
</evidence>
<keyword evidence="3" id="KW-0378">Hydrolase</keyword>
<dbReference type="RefSeq" id="WP_265963730.1">
    <property type="nucleotide sequence ID" value="NZ_JAPEVI010000003.1"/>
</dbReference>
<reference evidence="3 4" key="1">
    <citation type="journal article" date="2016" name="Int. J. Syst. Evol. Microbiol.">
        <title>Labrenzia salina sp. nov., isolated from the rhizosphere of the halophyte Arthrocnemum macrostachyum.</title>
        <authorList>
            <person name="Camacho M."/>
            <person name="Redondo-Gomez S."/>
            <person name="Rodriguez-Llorente I."/>
            <person name="Rohde M."/>
            <person name="Sproer C."/>
            <person name="Schumann P."/>
            <person name="Klenk H.P."/>
            <person name="Montero-Calasanz M.D.C."/>
        </authorList>
    </citation>
    <scope>NUCLEOTIDE SEQUENCE [LARGE SCALE GENOMIC DNA]</scope>
    <source>
        <strain evidence="3 4">DSM 29163</strain>
    </source>
</reference>
<organism evidence="3 4">
    <name type="scientific">Roseibium salinum</name>
    <dbReference type="NCBI Taxonomy" id="1604349"/>
    <lineage>
        <taxon>Bacteria</taxon>
        <taxon>Pseudomonadati</taxon>
        <taxon>Pseudomonadota</taxon>
        <taxon>Alphaproteobacteria</taxon>
        <taxon>Hyphomicrobiales</taxon>
        <taxon>Stappiaceae</taxon>
        <taxon>Roseibium</taxon>
    </lineage>
</organism>
<evidence type="ECO:0000313" key="4">
    <source>
        <dbReference type="Proteomes" id="UP001300261"/>
    </source>
</evidence>
<dbReference type="EMBL" id="JAPEVI010000003">
    <property type="protein sequence ID" value="MCX2723979.1"/>
    <property type="molecule type" value="Genomic_DNA"/>
</dbReference>
<protein>
    <submittedName>
        <fullName evidence="3">Alpha/beta hydrolase domain-containing protein</fullName>
    </submittedName>
</protein>
<feature type="domain" description="Alpha/beta hydrolase" evidence="2">
    <location>
        <begin position="215"/>
        <end position="636"/>
    </location>
</feature>
<sequence length="646" mass="69186">MIAKLVPMLAAASVTALALGGVASAKVVGFKIVETVSPAFEGAQFEGTGPYERVDAIAEFAIDPRSERGRSIVDLDKAPVDEAGLVRFSTEVTILRPTDPAKGSGVLFYDVPNRGRNLAFMLMNLGSSADLPETAEDAGDGYLMREGYTIVWSGWQFDAPDNLLNISLPVLPEVTGLSREEFVFDKAETVSVAKLTYPAADLDPERATLSVRRTPEDPRSTAPGLSFQYLSATEIEITRPEGMDAGAIYEFTYPAKDAVPAGLAFAATSDLISYLRGNPGHDAEPVLSGIEHTLGLGISQSGRFLRDFIYQGFNTDEEGARVFDGAIPHIAGSRKTFTNYRFAQPGRYSRQHEDHDFPGDQFPFSYAETTDPLSGGSGSILTACSLSDTCPKIMHTDTSTEFWQARAALVSTSATGEALTMPDNVRLYYLSGLPHFTGWQSSSSESPLCRFPTNPISSAPVMRALLSSIRDWVVDGKTPPDSRYPSVADGTLVPLQDLNLPAFGTDTYMPVYNVLQVRDHAELPPADGGSYPVLVPQLDNDGIPSGGIKDPAVAAPLGTYWGWNLRNEGFAGGNLCGLTGSFVAFPASGDHAGDDSRKPLSGRYTDADAFLSALSAAADELVAAGYLRAEDAGMVMERGRTMYPSD</sequence>
<keyword evidence="1" id="KW-0732">Signal</keyword>
<feature type="chain" id="PRO_5045525084" evidence="1">
    <location>
        <begin position="19"/>
        <end position="646"/>
    </location>
</feature>